<dbReference type="CDD" id="cd19075">
    <property type="entry name" value="AKR_AKR7A1-5"/>
    <property type="match status" value="1"/>
</dbReference>
<dbReference type="HOGENOM" id="CLU_023205_1_1_1"/>
<dbReference type="SUPFAM" id="SSF51430">
    <property type="entry name" value="NAD(P)-linked oxidoreductase"/>
    <property type="match status" value="1"/>
</dbReference>
<dbReference type="OrthoDB" id="2310150at2759"/>
<reference evidence="3 4" key="1">
    <citation type="submission" date="2014-04" db="EMBL/GenBank/DDBJ databases">
        <title>Evolutionary Origins and Diversification of the Mycorrhizal Mutualists.</title>
        <authorList>
            <consortium name="DOE Joint Genome Institute"/>
            <consortium name="Mycorrhizal Genomics Consortium"/>
            <person name="Kohler A."/>
            <person name="Kuo A."/>
            <person name="Nagy L.G."/>
            <person name="Floudas D."/>
            <person name="Copeland A."/>
            <person name="Barry K.W."/>
            <person name="Cichocki N."/>
            <person name="Veneault-Fourrey C."/>
            <person name="LaButti K."/>
            <person name="Lindquist E.A."/>
            <person name="Lipzen A."/>
            <person name="Lundell T."/>
            <person name="Morin E."/>
            <person name="Murat C."/>
            <person name="Riley R."/>
            <person name="Ohm R."/>
            <person name="Sun H."/>
            <person name="Tunlid A."/>
            <person name="Henrissat B."/>
            <person name="Grigoriev I.V."/>
            <person name="Hibbett D.S."/>
            <person name="Martin F."/>
        </authorList>
    </citation>
    <scope>NUCLEOTIDE SEQUENCE [LARGE SCALE GENOMIC DNA]</scope>
    <source>
        <strain evidence="3 4">MD-312</strain>
    </source>
</reference>
<dbReference type="Gene3D" id="3.20.20.100">
    <property type="entry name" value="NADP-dependent oxidoreductase domain"/>
    <property type="match status" value="1"/>
</dbReference>
<dbReference type="AlphaFoldDB" id="A0A0C9W2I8"/>
<protein>
    <recommendedName>
        <fullName evidence="2">NADP-dependent oxidoreductase domain-containing protein</fullName>
    </recommendedName>
</protein>
<dbReference type="PANTHER" id="PTHR43364:SF4">
    <property type="entry name" value="NAD(P)-LINKED OXIDOREDUCTASE SUPERFAMILY PROTEIN"/>
    <property type="match status" value="1"/>
</dbReference>
<dbReference type="InterPro" id="IPR050523">
    <property type="entry name" value="AKR_Detox_Biosynth"/>
</dbReference>
<dbReference type="InterPro" id="IPR023210">
    <property type="entry name" value="NADP_OxRdtase_dom"/>
</dbReference>
<dbReference type="PANTHER" id="PTHR43364">
    <property type="entry name" value="NADH-SPECIFIC METHYLGLYOXAL REDUCTASE-RELATED"/>
    <property type="match status" value="1"/>
</dbReference>
<organism evidence="3 4">
    <name type="scientific">Hydnomerulius pinastri MD-312</name>
    <dbReference type="NCBI Taxonomy" id="994086"/>
    <lineage>
        <taxon>Eukaryota</taxon>
        <taxon>Fungi</taxon>
        <taxon>Dikarya</taxon>
        <taxon>Basidiomycota</taxon>
        <taxon>Agaricomycotina</taxon>
        <taxon>Agaricomycetes</taxon>
        <taxon>Agaricomycetidae</taxon>
        <taxon>Boletales</taxon>
        <taxon>Boletales incertae sedis</taxon>
        <taxon>Leucogyrophana</taxon>
    </lineage>
</organism>
<evidence type="ECO:0000313" key="3">
    <source>
        <dbReference type="EMBL" id="KIJ65225.1"/>
    </source>
</evidence>
<evidence type="ECO:0000313" key="4">
    <source>
        <dbReference type="Proteomes" id="UP000053820"/>
    </source>
</evidence>
<accession>A0A0C9W2I8</accession>
<gene>
    <name evidence="3" type="ORF">HYDPIDRAFT_27944</name>
</gene>
<dbReference type="InterPro" id="IPR036812">
    <property type="entry name" value="NAD(P)_OxRdtase_dom_sf"/>
</dbReference>
<proteinExistence type="predicted"/>
<dbReference type="GO" id="GO:0016491">
    <property type="term" value="F:oxidoreductase activity"/>
    <property type="evidence" value="ECO:0007669"/>
    <property type="project" value="UniProtKB-KW"/>
</dbReference>
<evidence type="ECO:0000256" key="1">
    <source>
        <dbReference type="ARBA" id="ARBA00023002"/>
    </source>
</evidence>
<name>A0A0C9W2I8_9AGAM</name>
<sequence length="317" mass="35018">MASRVPLIYGASAFGAKGTIATRIHDLAECQKSVDYFVGKGYGVFDTSRIYGDGTCEEYLGQLDLRGAAVDTKAWVANPGDHTPAKLRESIEASLKALAPHKIRVFFLHVPDRSVPYEETLRGVNELYKEGLFEEFGLSNYPAWEVAEMATLAKANGWVRPTVYQGLYNALERHVEAELFPCIRKHGMRFHGFSPLARGLLAGTSIASPAHGSRWDINSSPMAAGLRAKYQDYEAAFQQLSESLTRYKVTGAEAALRWLQHHSLLTAEDAILIGASSLHQLEVNVKACEGGPLPDEVVKLLEEAWTTYKGRAPPYFR</sequence>
<evidence type="ECO:0000259" key="2">
    <source>
        <dbReference type="Pfam" id="PF00248"/>
    </source>
</evidence>
<dbReference type="EMBL" id="KN839844">
    <property type="protein sequence ID" value="KIJ65225.1"/>
    <property type="molecule type" value="Genomic_DNA"/>
</dbReference>
<feature type="domain" description="NADP-dependent oxidoreductase" evidence="2">
    <location>
        <begin position="7"/>
        <end position="305"/>
    </location>
</feature>
<keyword evidence="1" id="KW-0560">Oxidoreductase</keyword>
<keyword evidence="4" id="KW-1185">Reference proteome</keyword>
<dbReference type="Pfam" id="PF00248">
    <property type="entry name" value="Aldo_ket_red"/>
    <property type="match status" value="1"/>
</dbReference>
<dbReference type="Proteomes" id="UP000053820">
    <property type="component" value="Unassembled WGS sequence"/>
</dbReference>